<sequence>SLITLNVNGLRDVDKCAGVVHWLQSLPSPVDVVCLQETHCTSVEECPRWFSTMGLSCVASFGSSHLCGTVVLYHPRLSLARSWTNDVGRFVQYELTFQTKLFRVACVYAPNRNPARDDFFPDVESHVDPLVPTLLCGYFNTVFDRLLDRVGSDPFDILRESSASLSRLFSSCCVLHIWRYLHPSTKSFTWSRWNGLLASRIDLFGVPFSWVSAVSACDIHPFPFSDHCAVHLSVSVPRPLSRRDLVRLADFLKQGVDSGAMFCFGPYQFTLSSLAKFDLDAAHGAQVHSCTRWVEEGESSSSYFFRLVKKQGAERLVSALRLDDGSIVNSAPDVCGSGAKLNLTKCKGLWLGAWNGRTDAPVAIEWGSVMVKILGVFLGPFVPEEDNWCPRITVVQNGLSSWRQRCLSYRGKALVINALALSRIWYVASDVIAQPPSSGGFSVINIQLKVWALLLQWVKHFLLSRQHGFPIFRSGVAKALLPLLFRFYPARLVSLVRVGCRFSILLSSLLGGLLVVLS</sequence>
<evidence type="ECO:0000256" key="6">
    <source>
        <dbReference type="ARBA" id="ARBA00022801"/>
    </source>
</evidence>
<evidence type="ECO:0000313" key="10">
    <source>
        <dbReference type="Proteomes" id="UP001159427"/>
    </source>
</evidence>
<evidence type="ECO:0000313" key="9">
    <source>
        <dbReference type="EMBL" id="CAH3027957.1"/>
    </source>
</evidence>
<dbReference type="CDD" id="cd09076">
    <property type="entry name" value="L1-EN"/>
    <property type="match status" value="1"/>
</dbReference>
<reference evidence="9 10" key="1">
    <citation type="submission" date="2022-05" db="EMBL/GenBank/DDBJ databases">
        <authorList>
            <consortium name="Genoscope - CEA"/>
            <person name="William W."/>
        </authorList>
    </citation>
    <scope>NUCLEOTIDE SEQUENCE [LARGE SCALE GENOMIC DNA]</scope>
</reference>
<feature type="non-terminal residue" evidence="9">
    <location>
        <position position="1"/>
    </location>
</feature>
<dbReference type="PANTHER" id="PTHR22748">
    <property type="entry name" value="AP ENDONUCLEASE"/>
    <property type="match status" value="1"/>
</dbReference>
<organism evidence="9 10">
    <name type="scientific">Porites evermanni</name>
    <dbReference type="NCBI Taxonomy" id="104178"/>
    <lineage>
        <taxon>Eukaryota</taxon>
        <taxon>Metazoa</taxon>
        <taxon>Cnidaria</taxon>
        <taxon>Anthozoa</taxon>
        <taxon>Hexacorallia</taxon>
        <taxon>Scleractinia</taxon>
        <taxon>Fungiina</taxon>
        <taxon>Poritidae</taxon>
        <taxon>Porites</taxon>
    </lineage>
</organism>
<name>A0ABN8MGT6_9CNID</name>
<protein>
    <recommendedName>
        <fullName evidence="4">exodeoxyribonuclease III</fullName>
        <ecNumber evidence="4">3.1.11.2</ecNumber>
    </recommendedName>
</protein>
<accession>A0ABN8MGT6</accession>
<feature type="domain" description="Endonuclease/exonuclease/phosphatase" evidence="8">
    <location>
        <begin position="3"/>
        <end position="227"/>
    </location>
</feature>
<dbReference type="InterPro" id="IPR036691">
    <property type="entry name" value="Endo/exonu/phosph_ase_sf"/>
</dbReference>
<evidence type="ECO:0000256" key="7">
    <source>
        <dbReference type="ARBA" id="ARBA00022842"/>
    </source>
</evidence>
<dbReference type="Pfam" id="PF03372">
    <property type="entry name" value="Exo_endo_phos"/>
    <property type="match status" value="1"/>
</dbReference>
<keyword evidence="10" id="KW-1185">Reference proteome</keyword>
<comment type="caution">
    <text evidence="9">The sequence shown here is derived from an EMBL/GenBank/DDBJ whole genome shotgun (WGS) entry which is preliminary data.</text>
</comment>
<keyword evidence="6" id="KW-0378">Hydrolase</keyword>
<proteinExistence type="inferred from homology"/>
<comment type="similarity">
    <text evidence="3">Belongs to the DNA repair enzymes AP/ExoA family.</text>
</comment>
<comment type="catalytic activity">
    <reaction evidence="1">
        <text>Exonucleolytic cleavage in the 3'- to 5'-direction to yield nucleoside 5'-phosphates.</text>
        <dbReference type="EC" id="3.1.11.2"/>
    </reaction>
</comment>
<dbReference type="Gene3D" id="3.60.10.10">
    <property type="entry name" value="Endonuclease/exonuclease/phosphatase"/>
    <property type="match status" value="1"/>
</dbReference>
<evidence type="ECO:0000256" key="4">
    <source>
        <dbReference type="ARBA" id="ARBA00012115"/>
    </source>
</evidence>
<dbReference type="SUPFAM" id="SSF56219">
    <property type="entry name" value="DNase I-like"/>
    <property type="match status" value="1"/>
</dbReference>
<dbReference type="InterPro" id="IPR005135">
    <property type="entry name" value="Endo/exonuclease/phosphatase"/>
</dbReference>
<evidence type="ECO:0000256" key="2">
    <source>
        <dbReference type="ARBA" id="ARBA00001946"/>
    </source>
</evidence>
<evidence type="ECO:0000256" key="5">
    <source>
        <dbReference type="ARBA" id="ARBA00022723"/>
    </source>
</evidence>
<gene>
    <name evidence="9" type="ORF">PEVE_00032814</name>
</gene>
<keyword evidence="7" id="KW-0460">Magnesium</keyword>
<dbReference type="Proteomes" id="UP001159427">
    <property type="component" value="Unassembled WGS sequence"/>
</dbReference>
<comment type="cofactor">
    <cofactor evidence="2">
        <name>Mg(2+)</name>
        <dbReference type="ChEBI" id="CHEBI:18420"/>
    </cofactor>
</comment>
<dbReference type="EC" id="3.1.11.2" evidence="4"/>
<evidence type="ECO:0000256" key="1">
    <source>
        <dbReference type="ARBA" id="ARBA00000493"/>
    </source>
</evidence>
<evidence type="ECO:0000259" key="8">
    <source>
        <dbReference type="Pfam" id="PF03372"/>
    </source>
</evidence>
<keyword evidence="5" id="KW-0479">Metal-binding</keyword>
<dbReference type="EMBL" id="CALNXI010000481">
    <property type="protein sequence ID" value="CAH3027957.1"/>
    <property type="molecule type" value="Genomic_DNA"/>
</dbReference>
<dbReference type="InterPro" id="IPR004808">
    <property type="entry name" value="AP_endonuc_1"/>
</dbReference>
<evidence type="ECO:0000256" key="3">
    <source>
        <dbReference type="ARBA" id="ARBA00007092"/>
    </source>
</evidence>
<dbReference type="PANTHER" id="PTHR22748:SF26">
    <property type="entry name" value="ENDONUCLEASE_EXONUCLEASE_PHOSPHATASE DOMAIN-CONTAINING PROTEIN"/>
    <property type="match status" value="1"/>
</dbReference>